<protein>
    <submittedName>
        <fullName evidence="3">TlpA family protein disulfide reductase</fullName>
    </submittedName>
</protein>
<dbReference type="InterPro" id="IPR050553">
    <property type="entry name" value="Thioredoxin_ResA/DsbE_sf"/>
</dbReference>
<dbReference type="PANTHER" id="PTHR42852:SF18">
    <property type="entry name" value="CHROMOSOME UNDETERMINED SCAFFOLD_47, WHOLE GENOME SHOTGUN SEQUENCE"/>
    <property type="match status" value="1"/>
</dbReference>
<sequence length="201" mass="23216">MYLKKEPIQWRGIIINRKASNIATVSLIIIQQMKTIFTLSLLLLVVFTGCKEKTKNDQQEKTAPAVKTKSDLDKVKLTSLDGEPIDLNQYKGKTIFLNFWATWCKPCIQEMPSIANAMEKVNKDEVVFLFASTEDAAEIKAFQQQKPFKFHYVKVDNFESLDIMTIPTTFIFNTKGERVFNEMGYRKWDSKENINIITNSK</sequence>
<feature type="transmembrane region" description="Helical" evidence="1">
    <location>
        <begin position="21"/>
        <end position="47"/>
    </location>
</feature>
<feature type="domain" description="Thioredoxin" evidence="2">
    <location>
        <begin position="66"/>
        <end position="201"/>
    </location>
</feature>
<dbReference type="EMBL" id="SDHW01000001">
    <property type="protein sequence ID" value="RXK62209.1"/>
    <property type="molecule type" value="Genomic_DNA"/>
</dbReference>
<proteinExistence type="predicted"/>
<keyword evidence="4" id="KW-1185">Reference proteome</keyword>
<reference evidence="3 4" key="1">
    <citation type="submission" date="2019-01" db="EMBL/GenBank/DDBJ databases">
        <title>Lacibacter sp. strain TTM-7.</title>
        <authorList>
            <person name="Chen W.-M."/>
        </authorList>
    </citation>
    <scope>NUCLEOTIDE SEQUENCE [LARGE SCALE GENOMIC DNA]</scope>
    <source>
        <strain evidence="3 4">TTM-7</strain>
    </source>
</reference>
<keyword evidence="1" id="KW-1133">Transmembrane helix</keyword>
<organism evidence="3 4">
    <name type="scientific">Lacibacter luteus</name>
    <dbReference type="NCBI Taxonomy" id="2508719"/>
    <lineage>
        <taxon>Bacteria</taxon>
        <taxon>Pseudomonadati</taxon>
        <taxon>Bacteroidota</taxon>
        <taxon>Chitinophagia</taxon>
        <taxon>Chitinophagales</taxon>
        <taxon>Chitinophagaceae</taxon>
        <taxon>Lacibacter</taxon>
    </lineage>
</organism>
<evidence type="ECO:0000259" key="2">
    <source>
        <dbReference type="PROSITE" id="PS51352"/>
    </source>
</evidence>
<evidence type="ECO:0000313" key="4">
    <source>
        <dbReference type="Proteomes" id="UP000290204"/>
    </source>
</evidence>
<evidence type="ECO:0000256" key="1">
    <source>
        <dbReference type="SAM" id="Phobius"/>
    </source>
</evidence>
<keyword evidence="1" id="KW-0472">Membrane</keyword>
<dbReference type="InterPro" id="IPR013766">
    <property type="entry name" value="Thioredoxin_domain"/>
</dbReference>
<keyword evidence="1" id="KW-0812">Transmembrane</keyword>
<evidence type="ECO:0000313" key="3">
    <source>
        <dbReference type="EMBL" id="RXK62209.1"/>
    </source>
</evidence>
<dbReference type="GO" id="GO:0016491">
    <property type="term" value="F:oxidoreductase activity"/>
    <property type="evidence" value="ECO:0007669"/>
    <property type="project" value="InterPro"/>
</dbReference>
<dbReference type="Proteomes" id="UP000290204">
    <property type="component" value="Unassembled WGS sequence"/>
</dbReference>
<dbReference type="OrthoDB" id="9815205at2"/>
<dbReference type="AlphaFoldDB" id="A0A4Q1CNM2"/>
<dbReference type="SUPFAM" id="SSF52833">
    <property type="entry name" value="Thioredoxin-like"/>
    <property type="match status" value="1"/>
</dbReference>
<dbReference type="Gene3D" id="3.40.30.10">
    <property type="entry name" value="Glutaredoxin"/>
    <property type="match status" value="1"/>
</dbReference>
<dbReference type="PROSITE" id="PS51352">
    <property type="entry name" value="THIOREDOXIN_2"/>
    <property type="match status" value="1"/>
</dbReference>
<name>A0A4Q1CNM2_9BACT</name>
<gene>
    <name evidence="3" type="ORF">ESA94_04145</name>
</gene>
<accession>A0A4Q1CNM2</accession>
<dbReference type="PANTHER" id="PTHR42852">
    <property type="entry name" value="THIOL:DISULFIDE INTERCHANGE PROTEIN DSBE"/>
    <property type="match status" value="1"/>
</dbReference>
<comment type="caution">
    <text evidence="3">The sequence shown here is derived from an EMBL/GenBank/DDBJ whole genome shotgun (WGS) entry which is preliminary data.</text>
</comment>
<dbReference type="GO" id="GO:0016209">
    <property type="term" value="F:antioxidant activity"/>
    <property type="evidence" value="ECO:0007669"/>
    <property type="project" value="InterPro"/>
</dbReference>
<dbReference type="InterPro" id="IPR036249">
    <property type="entry name" value="Thioredoxin-like_sf"/>
</dbReference>
<dbReference type="CDD" id="cd02966">
    <property type="entry name" value="TlpA_like_family"/>
    <property type="match status" value="1"/>
</dbReference>
<dbReference type="Pfam" id="PF00578">
    <property type="entry name" value="AhpC-TSA"/>
    <property type="match status" value="1"/>
</dbReference>
<dbReference type="InterPro" id="IPR000866">
    <property type="entry name" value="AhpC/TSA"/>
</dbReference>